<sequence>MKPPSSLTLAALLLGFGVLGVAESAIAQTPRLDRVRLEKS</sequence>
<proteinExistence type="predicted"/>
<gene>
    <name evidence="1" type="ORF">BH720_036175</name>
</gene>
<dbReference type="EMBL" id="CP182909">
    <property type="protein sequence ID" value="XPM64314.1"/>
    <property type="molecule type" value="Genomic_DNA"/>
</dbReference>
<name>A0ACD5GVK7_9CYAN</name>
<organism evidence="1 2">
    <name type="scientific">Desertifilum tharense IPPAS B-1220</name>
    <dbReference type="NCBI Taxonomy" id="1781255"/>
    <lineage>
        <taxon>Bacteria</taxon>
        <taxon>Bacillati</taxon>
        <taxon>Cyanobacteriota</taxon>
        <taxon>Cyanophyceae</taxon>
        <taxon>Desertifilales</taxon>
        <taxon>Desertifilaceae</taxon>
        <taxon>Desertifilum</taxon>
    </lineage>
</organism>
<evidence type="ECO:0000313" key="2">
    <source>
        <dbReference type="Proteomes" id="UP000095472"/>
    </source>
</evidence>
<accession>A0ACD5GVK7</accession>
<reference evidence="1 2" key="1">
    <citation type="journal article" date="2016" name="Genome Announc.">
        <title>Draft Genome Sequence of the Thermotolerant Cyanobacterium Desertifilum sp. IPPAS B-1220.</title>
        <authorList>
            <person name="Mironov K.S."/>
            <person name="Sinetova M.A."/>
            <person name="Bolatkhan K."/>
            <person name="Zayadan B.K."/>
            <person name="Ustinova V.V."/>
            <person name="Kupriyanova E.V."/>
            <person name="Skrypnik A.N."/>
            <person name="Gogoleva N.E."/>
            <person name="Gogolev Y.V."/>
            <person name="Los D.A."/>
        </authorList>
    </citation>
    <scope>NUCLEOTIDE SEQUENCE [LARGE SCALE GENOMIC DNA]</scope>
    <source>
        <strain evidence="1 2">IPPAS B-1220</strain>
    </source>
</reference>
<protein>
    <submittedName>
        <fullName evidence="1">Uncharacterized protein</fullName>
    </submittedName>
</protein>
<dbReference type="Proteomes" id="UP000095472">
    <property type="component" value="Chromosome"/>
</dbReference>
<keyword evidence="2" id="KW-1185">Reference proteome</keyword>
<evidence type="ECO:0000313" key="1">
    <source>
        <dbReference type="EMBL" id="XPM64314.1"/>
    </source>
</evidence>